<organism evidence="6">
    <name type="scientific">freshwater metagenome</name>
    <dbReference type="NCBI Taxonomy" id="449393"/>
    <lineage>
        <taxon>unclassified sequences</taxon>
        <taxon>metagenomes</taxon>
        <taxon>ecological metagenomes</taxon>
    </lineage>
</organism>
<dbReference type="Pfam" id="PF13404">
    <property type="entry name" value="HTH_AsnC-type"/>
    <property type="match status" value="1"/>
</dbReference>
<evidence type="ECO:0000256" key="1">
    <source>
        <dbReference type="ARBA" id="ARBA00023015"/>
    </source>
</evidence>
<dbReference type="Gene3D" id="1.10.10.10">
    <property type="entry name" value="Winged helix-like DNA-binding domain superfamily/Winged helix DNA-binding domain"/>
    <property type="match status" value="1"/>
</dbReference>
<dbReference type="GO" id="GO:0043200">
    <property type="term" value="P:response to amino acid"/>
    <property type="evidence" value="ECO:0007669"/>
    <property type="project" value="TreeGrafter"/>
</dbReference>
<evidence type="ECO:0000313" key="5">
    <source>
        <dbReference type="EMBL" id="CAB4799596.1"/>
    </source>
</evidence>
<dbReference type="Gene3D" id="3.30.70.920">
    <property type="match status" value="1"/>
</dbReference>
<keyword evidence="1" id="KW-0805">Transcription regulation</keyword>
<sequence length="148" mass="16321">MTLDAIDKRIIDELQRDGRMSYADLAPLVGLSAAATRQRVQRLTDSGVLQIVAVTDPLALGYNSMAMFCITVEHDAQAVADAVGALPSVIYAVLSAGGYDVLAEVLCESNDEMFDVLNHQVRTIPGVREVQAFPYFRIHTHRFRWAAR</sequence>
<dbReference type="PRINTS" id="PR00033">
    <property type="entry name" value="HTHASNC"/>
</dbReference>
<dbReference type="GO" id="GO:0043565">
    <property type="term" value="F:sequence-specific DNA binding"/>
    <property type="evidence" value="ECO:0007669"/>
    <property type="project" value="InterPro"/>
</dbReference>
<dbReference type="EMBL" id="CAFAAI010000151">
    <property type="protein sequence ID" value="CAB4799596.1"/>
    <property type="molecule type" value="Genomic_DNA"/>
</dbReference>
<dbReference type="InterPro" id="IPR036390">
    <property type="entry name" value="WH_DNA-bd_sf"/>
</dbReference>
<dbReference type="InterPro" id="IPR011008">
    <property type="entry name" value="Dimeric_a/b-barrel"/>
</dbReference>
<gene>
    <name evidence="5" type="ORF">UFOPK2992_00946</name>
    <name evidence="6" type="ORF">UFOPK2992_01007</name>
</gene>
<evidence type="ECO:0000259" key="4">
    <source>
        <dbReference type="PROSITE" id="PS50956"/>
    </source>
</evidence>
<dbReference type="GO" id="GO:0005829">
    <property type="term" value="C:cytosol"/>
    <property type="evidence" value="ECO:0007669"/>
    <property type="project" value="TreeGrafter"/>
</dbReference>
<name>A0A6J6XX22_9ZZZZ</name>
<dbReference type="SUPFAM" id="SSF46785">
    <property type="entry name" value="Winged helix' DNA-binding domain"/>
    <property type="match status" value="1"/>
</dbReference>
<dbReference type="PROSITE" id="PS00519">
    <property type="entry name" value="HTH_ASNC_1"/>
    <property type="match status" value="1"/>
</dbReference>
<dbReference type="PANTHER" id="PTHR30154">
    <property type="entry name" value="LEUCINE-RESPONSIVE REGULATORY PROTEIN"/>
    <property type="match status" value="1"/>
</dbReference>
<reference evidence="6" key="1">
    <citation type="submission" date="2020-05" db="EMBL/GenBank/DDBJ databases">
        <authorList>
            <person name="Chiriac C."/>
            <person name="Salcher M."/>
            <person name="Ghai R."/>
            <person name="Kavagutti S V."/>
        </authorList>
    </citation>
    <scope>NUCLEOTIDE SEQUENCE</scope>
</reference>
<dbReference type="EMBL" id="CAFAAI010000167">
    <property type="protein sequence ID" value="CAB4800745.1"/>
    <property type="molecule type" value="Genomic_DNA"/>
</dbReference>
<dbReference type="InterPro" id="IPR036388">
    <property type="entry name" value="WH-like_DNA-bd_sf"/>
</dbReference>
<evidence type="ECO:0000256" key="3">
    <source>
        <dbReference type="ARBA" id="ARBA00023163"/>
    </source>
</evidence>
<dbReference type="SMART" id="SM00344">
    <property type="entry name" value="HTH_ASNC"/>
    <property type="match status" value="1"/>
</dbReference>
<keyword evidence="3" id="KW-0804">Transcription</keyword>
<keyword evidence="2" id="KW-0238">DNA-binding</keyword>
<proteinExistence type="predicted"/>
<dbReference type="InterPro" id="IPR019885">
    <property type="entry name" value="Tscrpt_reg_HTH_AsnC-type_CS"/>
</dbReference>
<evidence type="ECO:0000256" key="2">
    <source>
        <dbReference type="ARBA" id="ARBA00023125"/>
    </source>
</evidence>
<protein>
    <submittedName>
        <fullName evidence="6">Unannotated protein</fullName>
    </submittedName>
</protein>
<dbReference type="SUPFAM" id="SSF54909">
    <property type="entry name" value="Dimeric alpha+beta barrel"/>
    <property type="match status" value="1"/>
</dbReference>
<evidence type="ECO:0000313" key="6">
    <source>
        <dbReference type="EMBL" id="CAB4800745.1"/>
    </source>
</evidence>
<dbReference type="PROSITE" id="PS50956">
    <property type="entry name" value="HTH_ASNC_2"/>
    <property type="match status" value="1"/>
</dbReference>
<dbReference type="InterPro" id="IPR054609">
    <property type="entry name" value="PF0864-like_C"/>
</dbReference>
<feature type="domain" description="HTH asnC-type" evidence="4">
    <location>
        <begin position="3"/>
        <end position="63"/>
    </location>
</feature>
<dbReference type="Pfam" id="PF22482">
    <property type="entry name" value="AsnC_trans_reg_3"/>
    <property type="match status" value="1"/>
</dbReference>
<dbReference type="InterPro" id="IPR000485">
    <property type="entry name" value="AsnC-type_HTH_dom"/>
</dbReference>
<dbReference type="PANTHER" id="PTHR30154:SF34">
    <property type="entry name" value="TRANSCRIPTIONAL REGULATOR AZLB"/>
    <property type="match status" value="1"/>
</dbReference>
<accession>A0A6J6XX22</accession>
<dbReference type="AlphaFoldDB" id="A0A6J6XX22"/>
<dbReference type="InterPro" id="IPR019888">
    <property type="entry name" value="Tscrpt_reg_AsnC-like"/>
</dbReference>